<proteinExistence type="predicted"/>
<dbReference type="InterPro" id="IPR022050">
    <property type="entry name" value="T_hemolysin"/>
</dbReference>
<dbReference type="EMBL" id="JACHLL010000003">
    <property type="protein sequence ID" value="MBB6342092.1"/>
    <property type="molecule type" value="Genomic_DNA"/>
</dbReference>
<sequence>MEFQGAPATLLAKIGQQSSLTLSLVKQDACTNTRERLEFFIRERFAEHYGAHIQHFMPCLLGLDDEQGTLRAAVGVRNAAQGVLFLERYLDMPIEEAIAQRSGRSVARDEIVEVGNLGALEAGHARLLIIAMTHFLVSQGFRWVTFTGTLSLLNSFQRLGLSPISLGLADPQRMGADLADWGSYYATKPQVMVGDIWGGHTRLEAHGLYRRLGLEAFYPSLEVSDVACG</sequence>
<protein>
    <recommendedName>
        <fullName evidence="3">Thermostable hemolysin</fullName>
    </recommendedName>
</protein>
<dbReference type="AlphaFoldDB" id="A0A7X0ES30"/>
<accession>A0A7X0ES30</accession>
<evidence type="ECO:0000313" key="1">
    <source>
        <dbReference type="EMBL" id="MBB6342092.1"/>
    </source>
</evidence>
<evidence type="ECO:0008006" key="3">
    <source>
        <dbReference type="Google" id="ProtNLM"/>
    </source>
</evidence>
<dbReference type="Proteomes" id="UP000557193">
    <property type="component" value="Unassembled WGS sequence"/>
</dbReference>
<comment type="caution">
    <text evidence="1">The sequence shown here is derived from an EMBL/GenBank/DDBJ whole genome shotgun (WGS) entry which is preliminary data.</text>
</comment>
<gene>
    <name evidence="1" type="ORF">HNP49_002260</name>
</gene>
<keyword evidence="2" id="KW-1185">Reference proteome</keyword>
<evidence type="ECO:0000313" key="2">
    <source>
        <dbReference type="Proteomes" id="UP000557193"/>
    </source>
</evidence>
<dbReference type="Pfam" id="PF12261">
    <property type="entry name" value="T_hemolysin"/>
    <property type="match status" value="1"/>
</dbReference>
<name>A0A7X0ES30_9PSED</name>
<reference evidence="1 2" key="1">
    <citation type="submission" date="2020-08" db="EMBL/GenBank/DDBJ databases">
        <title>Functional genomics of gut bacteria from endangered species of beetles.</title>
        <authorList>
            <person name="Carlos-Shanley C."/>
        </authorList>
    </citation>
    <scope>NUCLEOTIDE SEQUENCE [LARGE SCALE GENOMIC DNA]</scope>
    <source>
        <strain evidence="1 2">S00202</strain>
    </source>
</reference>
<organism evidence="1 2">
    <name type="scientific">Pseudomonas fluvialis</name>
    <dbReference type="NCBI Taxonomy" id="1793966"/>
    <lineage>
        <taxon>Bacteria</taxon>
        <taxon>Pseudomonadati</taxon>
        <taxon>Pseudomonadota</taxon>
        <taxon>Gammaproteobacteria</taxon>
        <taxon>Pseudomonadales</taxon>
        <taxon>Pseudomonadaceae</taxon>
        <taxon>Pseudomonas</taxon>
    </lineage>
</organism>
<dbReference type="RefSeq" id="WP_184683314.1">
    <property type="nucleotide sequence ID" value="NZ_JACHLL010000003.1"/>
</dbReference>